<dbReference type="InterPro" id="IPR004753">
    <property type="entry name" value="MreB"/>
</dbReference>
<evidence type="ECO:0000256" key="5">
    <source>
        <dbReference type="ARBA" id="ARBA00022960"/>
    </source>
</evidence>
<keyword evidence="5" id="KW-0133">Cell shape</keyword>
<protein>
    <submittedName>
        <fullName evidence="7">Rod shape-determining protein</fullName>
    </submittedName>
</protein>
<accession>A0ABV1IYP9</accession>
<dbReference type="SUPFAM" id="SSF53067">
    <property type="entry name" value="Actin-like ATPase domain"/>
    <property type="match status" value="2"/>
</dbReference>
<gene>
    <name evidence="7" type="ORF">AAAU51_10700</name>
</gene>
<comment type="caution">
    <text evidence="7">The sequence shown here is derived from an EMBL/GenBank/DDBJ whole genome shotgun (WGS) entry which is preliminary data.</text>
</comment>
<dbReference type="InterPro" id="IPR056546">
    <property type="entry name" value="MreB_MamK-like"/>
</dbReference>
<evidence type="ECO:0000256" key="6">
    <source>
        <dbReference type="ARBA" id="ARBA00023458"/>
    </source>
</evidence>
<dbReference type="Gene3D" id="3.30.420.40">
    <property type="match status" value="3"/>
</dbReference>
<comment type="similarity">
    <text evidence="6">Belongs to the FtsA/MreB family.</text>
</comment>
<sequence length="318" mass="35533">MKTTQLGIELGSRHLRIAATKKKEFLKIKNMIAFDEDDKVKAIGDEAFDIYEKQPYSVRVIKPMEHGVISDYTNMRYLLGTVLDGYFKRVHKPEMVIAVPVDITNVEKRAFDDLAWEAAGKVKDIKLIEKPILAAIGSGIDVEAPCGNMIIDIGAGTTEISVISLGGIVESRLLPYGGDQIDKWIKDYVKKNYKLEIGMKNARRLKMAYAENETQQDISVKGRDIVSGLPKEVKIPAAIVEEKARDQIREICMQAKAVLEVVTPELATDIVNEGIYISGGACGFTKTEEWIKEELKVTVHIKPEPQDHVILGMQSYLK</sequence>
<evidence type="ECO:0000256" key="3">
    <source>
        <dbReference type="ARBA" id="ARBA00022741"/>
    </source>
</evidence>
<dbReference type="PRINTS" id="PR01652">
    <property type="entry name" value="SHAPEPROTEIN"/>
</dbReference>
<evidence type="ECO:0000313" key="8">
    <source>
        <dbReference type="Proteomes" id="UP001482154"/>
    </source>
</evidence>
<proteinExistence type="inferred from homology"/>
<keyword evidence="3" id="KW-0547">Nucleotide-binding</keyword>
<keyword evidence="4" id="KW-0067">ATP-binding</keyword>
<comment type="subcellular location">
    <subcellularLocation>
        <location evidence="1">Cytoplasm</location>
    </subcellularLocation>
</comment>
<evidence type="ECO:0000256" key="1">
    <source>
        <dbReference type="ARBA" id="ARBA00004496"/>
    </source>
</evidence>
<dbReference type="Proteomes" id="UP001482154">
    <property type="component" value="Unassembled WGS sequence"/>
</dbReference>
<keyword evidence="2" id="KW-0963">Cytoplasm</keyword>
<evidence type="ECO:0000313" key="7">
    <source>
        <dbReference type="EMBL" id="MEQ2711636.1"/>
    </source>
</evidence>
<dbReference type="PANTHER" id="PTHR42749">
    <property type="entry name" value="CELL SHAPE-DETERMINING PROTEIN MREB"/>
    <property type="match status" value="1"/>
</dbReference>
<keyword evidence="8" id="KW-1185">Reference proteome</keyword>
<dbReference type="EMBL" id="JBBNIN010000017">
    <property type="protein sequence ID" value="MEQ2711636.1"/>
    <property type="molecule type" value="Genomic_DNA"/>
</dbReference>
<evidence type="ECO:0000256" key="2">
    <source>
        <dbReference type="ARBA" id="ARBA00022490"/>
    </source>
</evidence>
<dbReference type="RefSeq" id="WP_349111188.1">
    <property type="nucleotide sequence ID" value="NZ_JBBNIN010000017.1"/>
</dbReference>
<organism evidence="7 8">
    <name type="scientific">Anaerostipes amylophilus</name>
    <dbReference type="NCBI Taxonomy" id="2981779"/>
    <lineage>
        <taxon>Bacteria</taxon>
        <taxon>Bacillati</taxon>
        <taxon>Bacillota</taxon>
        <taxon>Clostridia</taxon>
        <taxon>Lachnospirales</taxon>
        <taxon>Lachnospiraceae</taxon>
        <taxon>Anaerostipes</taxon>
    </lineage>
</organism>
<name>A0ABV1IYP9_9FIRM</name>
<dbReference type="InterPro" id="IPR043129">
    <property type="entry name" value="ATPase_NBD"/>
</dbReference>
<reference evidence="7 8" key="1">
    <citation type="submission" date="2024-04" db="EMBL/GenBank/DDBJ databases">
        <title>Human intestinal bacterial collection.</title>
        <authorList>
            <person name="Pauvert C."/>
            <person name="Hitch T.C.A."/>
            <person name="Clavel T."/>
        </authorList>
    </citation>
    <scope>NUCLEOTIDE SEQUENCE [LARGE SCALE GENOMIC DNA]</scope>
    <source>
        <strain evidence="7 8">CLA-AA-H249</strain>
    </source>
</reference>
<evidence type="ECO:0000256" key="4">
    <source>
        <dbReference type="ARBA" id="ARBA00022840"/>
    </source>
</evidence>
<dbReference type="Pfam" id="PF06723">
    <property type="entry name" value="MreB_Mbl"/>
    <property type="match status" value="1"/>
</dbReference>
<dbReference type="PANTHER" id="PTHR42749:SF1">
    <property type="entry name" value="CELL SHAPE-DETERMINING PROTEIN MREB"/>
    <property type="match status" value="1"/>
</dbReference>